<protein>
    <submittedName>
        <fullName evidence="3">DUF2914 domain-containing protein</fullName>
    </submittedName>
</protein>
<dbReference type="Proteomes" id="UP000886005">
    <property type="component" value="Unassembled WGS sequence"/>
</dbReference>
<keyword evidence="1" id="KW-1133">Transmembrane helix</keyword>
<proteinExistence type="predicted"/>
<gene>
    <name evidence="3" type="ORF">ENJ10_02675</name>
</gene>
<reference evidence="3" key="1">
    <citation type="journal article" date="2020" name="mSystems">
        <title>Genome- and Community-Level Interaction Insights into Carbon Utilization and Element Cycling Functions of Hydrothermarchaeota in Hydrothermal Sediment.</title>
        <authorList>
            <person name="Zhou Z."/>
            <person name="Liu Y."/>
            <person name="Xu W."/>
            <person name="Pan J."/>
            <person name="Luo Z.H."/>
            <person name="Li M."/>
        </authorList>
    </citation>
    <scope>NUCLEOTIDE SEQUENCE [LARGE SCALE GENOMIC DNA]</scope>
    <source>
        <strain evidence="3">HyVt-456</strain>
    </source>
</reference>
<feature type="transmembrane region" description="Helical" evidence="1">
    <location>
        <begin position="198"/>
        <end position="217"/>
    </location>
</feature>
<organism evidence="3">
    <name type="scientific">Caldithrix abyssi</name>
    <dbReference type="NCBI Taxonomy" id="187145"/>
    <lineage>
        <taxon>Bacteria</taxon>
        <taxon>Pseudomonadati</taxon>
        <taxon>Calditrichota</taxon>
        <taxon>Calditrichia</taxon>
        <taxon>Calditrichales</taxon>
        <taxon>Calditrichaceae</taxon>
        <taxon>Caldithrix</taxon>
    </lineage>
</organism>
<evidence type="ECO:0000259" key="2">
    <source>
        <dbReference type="Pfam" id="PF11141"/>
    </source>
</evidence>
<comment type="caution">
    <text evidence="3">The sequence shown here is derived from an EMBL/GenBank/DDBJ whole genome shotgun (WGS) entry which is preliminary data.</text>
</comment>
<feature type="transmembrane region" description="Helical" evidence="1">
    <location>
        <begin position="88"/>
        <end position="105"/>
    </location>
</feature>
<sequence length="368" mass="43199">MRNAISDTTTRLRAVYKKNERYFPLASFIAGFLWDSLTLDRIDRLSDNLILLSYIILAGILIIITSLVAEKKIVHPLIIKYQHFLPNALQFFFGGLFSSYVVYYFKSAALTKNWLFLVFLFLLLVSNEFIRDRIKVFYMQIIFYYLALFSFFIFFLPVVFKTISAWLFIGSGLMSSGLTAGMIFFLGKKIDGDYHSRLKPLIKPLLAIFVFFHLIYFTNIIPPVPLSLKYAGTFHSVQKVEDGYRLSYNEPAWYQFFTVSDNPFYFTEKDSVYCFSAVFAPTDLKTRIYHHWQWYNPKKEEWQTTDRLSYSIRGGRANGYRGYTYKKNIVAGEWRVDIENDQGQVLGRVSFEAIKEEKATRRRVTQLR</sequence>
<dbReference type="InterPro" id="IPR022606">
    <property type="entry name" value="DUF2914"/>
</dbReference>
<feature type="domain" description="DUF2914" evidence="2">
    <location>
        <begin position="285"/>
        <end position="352"/>
    </location>
</feature>
<dbReference type="AlphaFoldDB" id="A0A7V1PTQ2"/>
<feature type="transmembrane region" description="Helical" evidence="1">
    <location>
        <begin position="21"/>
        <end position="37"/>
    </location>
</feature>
<evidence type="ECO:0000313" key="3">
    <source>
        <dbReference type="EMBL" id="HED09567.1"/>
    </source>
</evidence>
<name>A0A7V1PTQ2_CALAY</name>
<evidence type="ECO:0000256" key="1">
    <source>
        <dbReference type="SAM" id="Phobius"/>
    </source>
</evidence>
<feature type="transmembrane region" description="Helical" evidence="1">
    <location>
        <begin position="142"/>
        <end position="160"/>
    </location>
</feature>
<feature type="transmembrane region" description="Helical" evidence="1">
    <location>
        <begin position="49"/>
        <end position="68"/>
    </location>
</feature>
<accession>A0A7V1PTQ2</accession>
<keyword evidence="1" id="KW-0812">Transmembrane</keyword>
<dbReference type="EMBL" id="DRLD01000071">
    <property type="protein sequence ID" value="HED09567.1"/>
    <property type="molecule type" value="Genomic_DNA"/>
</dbReference>
<feature type="transmembrane region" description="Helical" evidence="1">
    <location>
        <begin position="166"/>
        <end position="186"/>
    </location>
</feature>
<feature type="transmembrane region" description="Helical" evidence="1">
    <location>
        <begin position="111"/>
        <end position="130"/>
    </location>
</feature>
<keyword evidence="1" id="KW-0472">Membrane</keyword>
<dbReference type="Pfam" id="PF11141">
    <property type="entry name" value="DUF2914"/>
    <property type="match status" value="1"/>
</dbReference>